<dbReference type="AlphaFoldDB" id="A0A231GQM7"/>
<proteinExistence type="predicted"/>
<name>A0A231GQM7_PSEJE</name>
<sequence>MKSPVLDTRRKAVITAANAFPGGLAYASDFLGEENLKRFKNRIYESAGVKPLTDDEVCTLETETRTTFLPDYICAMYGGVFVRLPEVGDLDNVDMHLRSLRTSVKRGRVDQFLALALEDGEITAAEAAEILALHAKHLAARHEEVTALIELHKSKRPARPPSGKG</sequence>
<dbReference type="InterPro" id="IPR048188">
    <property type="entry name" value="YmfL-like"/>
</dbReference>
<protein>
    <submittedName>
        <fullName evidence="1">Uncharacterized protein</fullName>
    </submittedName>
</protein>
<evidence type="ECO:0000313" key="1">
    <source>
        <dbReference type="EMBL" id="SEC42631.1"/>
    </source>
</evidence>
<dbReference type="NCBIfam" id="NF041471">
    <property type="entry name" value="phage_reg_YmfL"/>
    <property type="match status" value="1"/>
</dbReference>
<keyword evidence="2" id="KW-1185">Reference proteome</keyword>
<accession>A0A231GQM7</accession>
<dbReference type="Proteomes" id="UP000198542">
    <property type="component" value="Unassembled WGS sequence"/>
</dbReference>
<reference evidence="2" key="1">
    <citation type="submission" date="2016-10" db="EMBL/GenBank/DDBJ databases">
        <authorList>
            <person name="Varghese N."/>
            <person name="Submissions S."/>
        </authorList>
    </citation>
    <scope>NUCLEOTIDE SEQUENCE [LARGE SCALE GENOMIC DNA]</scope>
    <source>
        <strain evidence="2">BS3660</strain>
    </source>
</reference>
<evidence type="ECO:0000313" key="2">
    <source>
        <dbReference type="Proteomes" id="UP000198542"/>
    </source>
</evidence>
<dbReference type="EMBL" id="FNTC01000002">
    <property type="protein sequence ID" value="SEC42631.1"/>
    <property type="molecule type" value="Genomic_DNA"/>
</dbReference>
<organism evidence="1 2">
    <name type="scientific">Pseudomonas jessenii</name>
    <dbReference type="NCBI Taxonomy" id="77298"/>
    <lineage>
        <taxon>Bacteria</taxon>
        <taxon>Pseudomonadati</taxon>
        <taxon>Pseudomonadota</taxon>
        <taxon>Gammaproteobacteria</taxon>
        <taxon>Pseudomonadales</taxon>
        <taxon>Pseudomonadaceae</taxon>
        <taxon>Pseudomonas</taxon>
    </lineage>
</organism>
<gene>
    <name evidence="1" type="ORF">SAMN04490187_4322</name>
</gene>
<dbReference type="RefSeq" id="WP_090455585.1">
    <property type="nucleotide sequence ID" value="NZ_FNTC01000002.1"/>
</dbReference>